<feature type="region of interest" description="Disordered" evidence="1">
    <location>
        <begin position="70"/>
        <end position="97"/>
    </location>
</feature>
<keyword evidence="3" id="KW-1185">Reference proteome</keyword>
<dbReference type="RefSeq" id="WP_051745568.1">
    <property type="nucleotide sequence ID" value="NZ_AZSP01000126.1"/>
</dbReference>
<name>A0A2T7T9R4_9ACTN</name>
<accession>A0A2T7T9R4</accession>
<proteinExistence type="predicted"/>
<gene>
    <name evidence="2" type="ORF">Y717_00200</name>
</gene>
<dbReference type="Proteomes" id="UP000245992">
    <property type="component" value="Unassembled WGS sequence"/>
</dbReference>
<dbReference type="EMBL" id="AZSP01000126">
    <property type="protein sequence ID" value="PVE11831.1"/>
    <property type="molecule type" value="Genomic_DNA"/>
</dbReference>
<evidence type="ECO:0000313" key="3">
    <source>
        <dbReference type="Proteomes" id="UP000245992"/>
    </source>
</evidence>
<dbReference type="OrthoDB" id="4337596at2"/>
<comment type="caution">
    <text evidence="2">The sequence shown here is derived from an EMBL/GenBank/DDBJ whole genome shotgun (WGS) entry which is preliminary data.</text>
</comment>
<sequence>MPRDKTTRFVLALAALLVALQFIGVMVPGATGHAIYSPAPAPMEWSTSVVTADLGDEFATCGDGEQIVDPASWLGGRDRHRSAPEPDTRPCAGGVRGDEFTALPPGGLTVSHLAARSSAPHSLTSLQVFRC</sequence>
<dbReference type="AlphaFoldDB" id="A0A2T7T9R4"/>
<reference evidence="2 3" key="1">
    <citation type="submission" date="2013-12" db="EMBL/GenBank/DDBJ databases">
        <title>Annotated genome of Streptomyces scopuliridis.</title>
        <authorList>
            <person name="Olson J.B."/>
        </authorList>
    </citation>
    <scope>NUCLEOTIDE SEQUENCE [LARGE SCALE GENOMIC DNA]</scope>
    <source>
        <strain evidence="2 3">RB72</strain>
    </source>
</reference>
<evidence type="ECO:0000313" key="2">
    <source>
        <dbReference type="EMBL" id="PVE11831.1"/>
    </source>
</evidence>
<protein>
    <submittedName>
        <fullName evidence="2">Uncharacterized protein</fullName>
    </submittedName>
</protein>
<organism evidence="2 3">
    <name type="scientific">Streptomyces scopuliridis RB72</name>
    <dbReference type="NCBI Taxonomy" id="1440053"/>
    <lineage>
        <taxon>Bacteria</taxon>
        <taxon>Bacillati</taxon>
        <taxon>Actinomycetota</taxon>
        <taxon>Actinomycetes</taxon>
        <taxon>Kitasatosporales</taxon>
        <taxon>Streptomycetaceae</taxon>
        <taxon>Streptomyces</taxon>
    </lineage>
</organism>
<evidence type="ECO:0000256" key="1">
    <source>
        <dbReference type="SAM" id="MobiDB-lite"/>
    </source>
</evidence>